<name>A0A1G2BTZ5_9BACT</name>
<dbReference type="PROSITE" id="PS51664">
    <property type="entry name" value="YCAO"/>
    <property type="match status" value="1"/>
</dbReference>
<dbReference type="Gene3D" id="3.30.160.660">
    <property type="match status" value="1"/>
</dbReference>
<dbReference type="PANTHER" id="PTHR37809">
    <property type="entry name" value="RIBOSOMAL PROTEIN S12 METHYLTHIOTRANSFERASE ACCESSORY FACTOR YCAO"/>
    <property type="match status" value="1"/>
</dbReference>
<organism evidence="2 3">
    <name type="scientific">Candidatus Komeilibacteria bacterium RIFCSPLOWO2_02_FULL_48_11</name>
    <dbReference type="NCBI Taxonomy" id="1798553"/>
    <lineage>
        <taxon>Bacteria</taxon>
        <taxon>Candidatus Komeiliibacteriota</taxon>
    </lineage>
</organism>
<feature type="domain" description="YcaO" evidence="1">
    <location>
        <begin position="56"/>
        <end position="419"/>
    </location>
</feature>
<dbReference type="Pfam" id="PF02624">
    <property type="entry name" value="YcaO"/>
    <property type="match status" value="1"/>
</dbReference>
<gene>
    <name evidence="2" type="ORF">A3H70_00805</name>
</gene>
<dbReference type="Gene3D" id="3.30.1330.230">
    <property type="match status" value="1"/>
</dbReference>
<dbReference type="PANTHER" id="PTHR37809:SF1">
    <property type="entry name" value="RIBOSOMAL PROTEIN S12 METHYLTHIOTRANSFERASE ACCESSORY FACTOR YCAO"/>
    <property type="match status" value="1"/>
</dbReference>
<evidence type="ECO:0000259" key="1">
    <source>
        <dbReference type="PROSITE" id="PS51664"/>
    </source>
</evidence>
<dbReference type="Gene3D" id="3.30.40.250">
    <property type="match status" value="1"/>
</dbReference>
<reference evidence="2 3" key="1">
    <citation type="journal article" date="2016" name="Nat. Commun.">
        <title>Thousands of microbial genomes shed light on interconnected biogeochemical processes in an aquifer system.</title>
        <authorList>
            <person name="Anantharaman K."/>
            <person name="Brown C.T."/>
            <person name="Hug L.A."/>
            <person name="Sharon I."/>
            <person name="Castelle C.J."/>
            <person name="Probst A.J."/>
            <person name="Thomas B.C."/>
            <person name="Singh A."/>
            <person name="Wilkins M.J."/>
            <person name="Karaoz U."/>
            <person name="Brodie E.L."/>
            <person name="Williams K.H."/>
            <person name="Hubbard S.S."/>
            <person name="Banfield J.F."/>
        </authorList>
    </citation>
    <scope>NUCLEOTIDE SEQUENCE [LARGE SCALE GENOMIC DNA]</scope>
</reference>
<dbReference type="AlphaFoldDB" id="A0A1G2BTZ5"/>
<accession>A0A1G2BTZ5</accession>
<proteinExistence type="predicted"/>
<dbReference type="EMBL" id="MHKO01000019">
    <property type="protein sequence ID" value="OGY92581.1"/>
    <property type="molecule type" value="Genomic_DNA"/>
</dbReference>
<comment type="caution">
    <text evidence="2">The sequence shown here is derived from an EMBL/GenBank/DDBJ whole genome shotgun (WGS) entry which is preliminary data.</text>
</comment>
<dbReference type="InterPro" id="IPR003776">
    <property type="entry name" value="YcaO-like_dom"/>
</dbReference>
<dbReference type="STRING" id="1798553.A3H70_00805"/>
<dbReference type="Proteomes" id="UP000178109">
    <property type="component" value="Unassembled WGS sequence"/>
</dbReference>
<protein>
    <recommendedName>
        <fullName evidence="1">YcaO domain-containing protein</fullName>
    </recommendedName>
</protein>
<sequence length="419" mass="48080">MTQKTLNQYILEKATGFRCGITLSYQNVETSFSDIEEFFNVSLPEDSVQPWKSASGSISRDQNRSIVGAIAEAMERYSAAVVNFPIKKLSELKKESVIPHDQFSLFSDEQYANPKFQWEKINTEDVYFGEVFSARENKKVWVPQELIGLGPKSEKSIVPSTSTGLAAHFDKYSGLLLAIQELLERDALTVYWLNSLGGREIKLDEKYLEPIERKFGQVFCFDITQEWNPHPVVIICGILKQRNKKRISMGVACRETYEQAIEKAYLEWAQGVIFAGFYDVHHPELELSKPEEVIDFDKHAVYYTLYPHLWGKVPLLRKRVAYKQKQTIEPKQQNVKAALEYLLDKLKKIGIRIYYRDLTLSDVREAGLTVVRALSPELSLIHGDERAPFLGGKTSNVKWRYPDLVSQAEFPNKYPHPLG</sequence>
<evidence type="ECO:0000313" key="3">
    <source>
        <dbReference type="Proteomes" id="UP000178109"/>
    </source>
</evidence>
<evidence type="ECO:0000313" key="2">
    <source>
        <dbReference type="EMBL" id="OGY92581.1"/>
    </source>
</evidence>